<evidence type="ECO:0000259" key="8">
    <source>
        <dbReference type="PROSITE" id="PS50192"/>
    </source>
</evidence>
<name>A0AAV4LS80_BABCB</name>
<dbReference type="AlphaFoldDB" id="A0AAV4LS80"/>
<dbReference type="GO" id="GO:0012505">
    <property type="term" value="C:endomembrane system"/>
    <property type="evidence" value="ECO:0007669"/>
    <property type="project" value="UniProtKB-ARBA"/>
</dbReference>
<comment type="subcellular location">
    <subcellularLocation>
        <location evidence="1">Membrane</location>
        <topology evidence="1">Single-pass membrane protein</topology>
    </subcellularLocation>
</comment>
<dbReference type="GeneID" id="94194236"/>
<evidence type="ECO:0000256" key="3">
    <source>
        <dbReference type="ARBA" id="ARBA00022692"/>
    </source>
</evidence>
<reference evidence="9 10" key="1">
    <citation type="submission" date="2021-06" db="EMBL/GenBank/DDBJ databases">
        <title>Genome sequence of Babesia caballi.</title>
        <authorList>
            <person name="Yamagishi J."/>
            <person name="Kidaka T."/>
            <person name="Ochi A."/>
        </authorList>
    </citation>
    <scope>NUCLEOTIDE SEQUENCE [LARGE SCALE GENOMIC DNA]</scope>
    <source>
        <strain evidence="9">USDA-D6B2</strain>
    </source>
</reference>
<keyword evidence="4 7" id="KW-1133">Transmembrane helix</keyword>
<dbReference type="CDD" id="cd15841">
    <property type="entry name" value="SNARE_Qc"/>
    <property type="match status" value="1"/>
</dbReference>
<proteinExistence type="predicted"/>
<dbReference type="GO" id="GO:0016020">
    <property type="term" value="C:membrane"/>
    <property type="evidence" value="ECO:0007669"/>
    <property type="project" value="UniProtKB-SubCell"/>
</dbReference>
<dbReference type="InterPro" id="IPR000727">
    <property type="entry name" value="T_SNARE_dom"/>
</dbReference>
<keyword evidence="10" id="KW-1185">Reference proteome</keyword>
<dbReference type="EMBL" id="BPLF01000002">
    <property type="protein sequence ID" value="GIX62755.1"/>
    <property type="molecule type" value="Genomic_DNA"/>
</dbReference>
<dbReference type="GO" id="GO:0005737">
    <property type="term" value="C:cytoplasm"/>
    <property type="evidence" value="ECO:0007669"/>
    <property type="project" value="UniProtKB-ARBA"/>
</dbReference>
<keyword evidence="2" id="KW-0813">Transport</keyword>
<dbReference type="RefSeq" id="XP_067714824.1">
    <property type="nucleotide sequence ID" value="XM_067858723.1"/>
</dbReference>
<evidence type="ECO:0000256" key="4">
    <source>
        <dbReference type="ARBA" id="ARBA00022989"/>
    </source>
</evidence>
<dbReference type="Gene3D" id="1.20.5.110">
    <property type="match status" value="1"/>
</dbReference>
<feature type="domain" description="T-SNARE coiled-coil homology" evidence="8">
    <location>
        <begin position="128"/>
        <end position="190"/>
    </location>
</feature>
<dbReference type="PROSITE" id="PS50192">
    <property type="entry name" value="T_SNARE"/>
    <property type="match status" value="1"/>
</dbReference>
<evidence type="ECO:0000313" key="10">
    <source>
        <dbReference type="Proteomes" id="UP001497744"/>
    </source>
</evidence>
<evidence type="ECO:0000313" key="9">
    <source>
        <dbReference type="EMBL" id="GIX62755.1"/>
    </source>
</evidence>
<evidence type="ECO:0000256" key="2">
    <source>
        <dbReference type="ARBA" id="ARBA00022448"/>
    </source>
</evidence>
<dbReference type="Proteomes" id="UP001497744">
    <property type="component" value="Unassembled WGS sequence"/>
</dbReference>
<evidence type="ECO:0000256" key="6">
    <source>
        <dbReference type="SAM" id="MobiDB-lite"/>
    </source>
</evidence>
<organism evidence="9 10">
    <name type="scientific">Babesia caballi</name>
    <dbReference type="NCBI Taxonomy" id="5871"/>
    <lineage>
        <taxon>Eukaryota</taxon>
        <taxon>Sar</taxon>
        <taxon>Alveolata</taxon>
        <taxon>Apicomplexa</taxon>
        <taxon>Aconoidasida</taxon>
        <taxon>Piroplasmida</taxon>
        <taxon>Babesiidae</taxon>
        <taxon>Babesia</taxon>
    </lineage>
</organism>
<comment type="caution">
    <text evidence="9">The sequence shown here is derived from an EMBL/GenBank/DDBJ whole genome shotgun (WGS) entry which is preliminary data.</text>
</comment>
<keyword evidence="3 7" id="KW-0812">Transmembrane</keyword>
<protein>
    <submittedName>
        <fullName evidence="9">SNARE-domain-containing protein</fullName>
    </submittedName>
</protein>
<feature type="region of interest" description="Disordered" evidence="6">
    <location>
        <begin position="93"/>
        <end position="114"/>
    </location>
</feature>
<accession>A0AAV4LS80</accession>
<dbReference type="SUPFAM" id="SSF58038">
    <property type="entry name" value="SNARE fusion complex"/>
    <property type="match status" value="1"/>
</dbReference>
<feature type="transmembrane region" description="Helical" evidence="7">
    <location>
        <begin position="199"/>
        <end position="215"/>
    </location>
</feature>
<keyword evidence="5 7" id="KW-0472">Membrane</keyword>
<evidence type="ECO:0000256" key="5">
    <source>
        <dbReference type="ARBA" id="ARBA00023136"/>
    </source>
</evidence>
<evidence type="ECO:0000256" key="1">
    <source>
        <dbReference type="ARBA" id="ARBA00004167"/>
    </source>
</evidence>
<dbReference type="PANTHER" id="PTHR12791">
    <property type="entry name" value="GOLGI SNARE BET1-RELATED"/>
    <property type="match status" value="1"/>
</dbReference>
<sequence>MDGLWNLDVRNALALIRTANECADQLARKSDADDRQTYSTIIRAKLDSLRKTIGNLELTLRDMASGSAAPSNLSERRRQLEEIRKSQQQLELALSQPGSRPFVPETPSAAPQPKLDQMSRSELYDYRNSVMRAQEEELNALDSTAGAIHSISTHIREEVDYHSGLLGDLESAMDSSQALVSHNRERLSQLIQRSSKSRLMFYIVVLTIILVLILVL</sequence>
<evidence type="ECO:0000256" key="7">
    <source>
        <dbReference type="SAM" id="Phobius"/>
    </source>
</evidence>
<gene>
    <name evidence="9" type="ORF">BcabD6B2_21900</name>
</gene>